<proteinExistence type="predicted"/>
<keyword evidence="4" id="KW-0012">Acyltransferase</keyword>
<name>A0A7D3VXX9_ACTVE</name>
<dbReference type="NCBIfam" id="NF010925">
    <property type="entry name" value="PRK14345.1"/>
    <property type="match status" value="1"/>
</dbReference>
<dbReference type="EC" id="2.3.1.181" evidence="2"/>
<dbReference type="InterPro" id="IPR000544">
    <property type="entry name" value="Octanoyltransferase"/>
</dbReference>
<dbReference type="Gene3D" id="3.30.930.10">
    <property type="entry name" value="Bira Bifunctional Protein, Domain 2"/>
    <property type="match status" value="1"/>
</dbReference>
<evidence type="ECO:0000256" key="6">
    <source>
        <dbReference type="SAM" id="MobiDB-lite"/>
    </source>
</evidence>
<evidence type="ECO:0000256" key="2">
    <source>
        <dbReference type="ARBA" id="ARBA00012334"/>
    </source>
</evidence>
<evidence type="ECO:0000256" key="3">
    <source>
        <dbReference type="ARBA" id="ARBA00022679"/>
    </source>
</evidence>
<evidence type="ECO:0000313" key="8">
    <source>
        <dbReference type="EMBL" id="QKG21651.1"/>
    </source>
</evidence>
<dbReference type="UniPathway" id="UPA00538">
    <property type="reaction ID" value="UER00592"/>
</dbReference>
<dbReference type="PANTHER" id="PTHR10993">
    <property type="entry name" value="OCTANOYLTRANSFERASE"/>
    <property type="match status" value="1"/>
</dbReference>
<gene>
    <name evidence="8" type="ORF">ACTIVE_3289</name>
</gene>
<keyword evidence="9" id="KW-1185">Reference proteome</keyword>
<dbReference type="InterPro" id="IPR045864">
    <property type="entry name" value="aa-tRNA-synth_II/BPL/LPL"/>
</dbReference>
<feature type="region of interest" description="Disordered" evidence="6">
    <location>
        <begin position="133"/>
        <end position="153"/>
    </location>
</feature>
<keyword evidence="3" id="KW-0808">Transferase</keyword>
<dbReference type="NCBIfam" id="TIGR00214">
    <property type="entry name" value="lipB"/>
    <property type="match status" value="1"/>
</dbReference>
<dbReference type="GO" id="GO:0033819">
    <property type="term" value="F:lipoyl(octanoyl) transferase activity"/>
    <property type="evidence" value="ECO:0007669"/>
    <property type="project" value="UniProtKB-EC"/>
</dbReference>
<dbReference type="GO" id="GO:0009249">
    <property type="term" value="P:protein lipoylation"/>
    <property type="evidence" value="ECO:0007669"/>
    <property type="project" value="InterPro"/>
</dbReference>
<evidence type="ECO:0000256" key="4">
    <source>
        <dbReference type="ARBA" id="ARBA00023315"/>
    </source>
</evidence>
<dbReference type="EMBL" id="CP053892">
    <property type="protein sequence ID" value="QKG21651.1"/>
    <property type="molecule type" value="Genomic_DNA"/>
</dbReference>
<evidence type="ECO:0000256" key="1">
    <source>
        <dbReference type="ARBA" id="ARBA00004821"/>
    </source>
</evidence>
<evidence type="ECO:0000259" key="7">
    <source>
        <dbReference type="PROSITE" id="PS51733"/>
    </source>
</evidence>
<dbReference type="AlphaFoldDB" id="A0A7D3VXX9"/>
<sequence length="372" mass="38985">MGVGECDEAEDLFADGLGGLLFGCGASLGDDPGVLLEVVDDLPPGGGLPEGAGRVVAGDVLGVGLGLGRRDEGGVAVGVEVDGAGRAGGPGRAGARPGDLFVLGEAGAQKLHQIHATILPRGDDIGARIHSRRGGSMSLTTSPGEPGTARTGLRARREGGPLRVVESELVDYAEAIAAMEAMVRDRQAGAVDDTLWILSHPRTYTVGRRTPPEERPDPAHGIPVVEVRRGGKLTYHSPEQIVGYPVLKLADPRDVVGLLRDIEVLLVGVLGELGIAAERRDTPPGSPLLTGVWTAEGRKIVSLGMHISRGVSAHGFSMDVDADPAPWTWAVPCGMPDVEMTSVCRERERRGLAPVTQAEVRRLIADAWRREA</sequence>
<feature type="domain" description="BPL/LPL catalytic" evidence="7">
    <location>
        <begin position="189"/>
        <end position="372"/>
    </location>
</feature>
<dbReference type="PROSITE" id="PS51733">
    <property type="entry name" value="BPL_LPL_CATALYTIC"/>
    <property type="match status" value="1"/>
</dbReference>
<dbReference type="Proteomes" id="UP000501240">
    <property type="component" value="Chromosome"/>
</dbReference>
<comment type="function">
    <text evidence="5">Catalyzes the transfer of endogenously produced octanoic acid from octanoyl-acyl-carrier-protein onto the lipoyl domains of lipoate-dependent enzymes. Lipoyl-ACP can also act as a substrate although octanoyl-ACP is likely to be the physiological substrate.</text>
</comment>
<dbReference type="PANTHER" id="PTHR10993:SF7">
    <property type="entry name" value="LIPOYLTRANSFERASE 2, MITOCHONDRIAL-RELATED"/>
    <property type="match status" value="1"/>
</dbReference>
<protein>
    <recommendedName>
        <fullName evidence="2">lipoyl(octanoyl) transferase</fullName>
        <ecNumber evidence="2">2.3.1.181</ecNumber>
    </recommendedName>
</protein>
<reference evidence="8 9" key="1">
    <citation type="submission" date="2020-05" db="EMBL/GenBank/DDBJ databases">
        <title>Actinomadura verrucosospora NRRL-B18236 (PFL_A860) Genome sequencing and assembly.</title>
        <authorList>
            <person name="Samborskyy M."/>
        </authorList>
    </citation>
    <scope>NUCLEOTIDE SEQUENCE [LARGE SCALE GENOMIC DNA]</scope>
    <source>
        <strain evidence="8 9">NRRL:B18236</strain>
    </source>
</reference>
<dbReference type="Pfam" id="PF21948">
    <property type="entry name" value="LplA-B_cat"/>
    <property type="match status" value="1"/>
</dbReference>
<accession>A0A7D3VXX9</accession>
<comment type="pathway">
    <text evidence="1">Protein modification; protein lipoylation via endogenous pathway; protein N(6)-(lipoyl)lysine from octanoyl-[acyl-carrier-protein]: step 1/2.</text>
</comment>
<dbReference type="SUPFAM" id="SSF55681">
    <property type="entry name" value="Class II aaRS and biotin synthetases"/>
    <property type="match status" value="1"/>
</dbReference>
<evidence type="ECO:0000256" key="5">
    <source>
        <dbReference type="ARBA" id="ARBA00024732"/>
    </source>
</evidence>
<dbReference type="InterPro" id="IPR004143">
    <property type="entry name" value="BPL_LPL_catalytic"/>
</dbReference>
<evidence type="ECO:0000313" key="9">
    <source>
        <dbReference type="Proteomes" id="UP000501240"/>
    </source>
</evidence>
<organism evidence="8 9">
    <name type="scientific">Actinomadura verrucosospora</name>
    <dbReference type="NCBI Taxonomy" id="46165"/>
    <lineage>
        <taxon>Bacteria</taxon>
        <taxon>Bacillati</taxon>
        <taxon>Actinomycetota</taxon>
        <taxon>Actinomycetes</taxon>
        <taxon>Streptosporangiales</taxon>
        <taxon>Thermomonosporaceae</taxon>
        <taxon>Actinomadura</taxon>
    </lineage>
</organism>